<keyword evidence="6" id="KW-0811">Translocation</keyword>
<dbReference type="InterPro" id="IPR005807">
    <property type="entry name" value="SecE_bac"/>
</dbReference>
<evidence type="ECO:0000313" key="9">
    <source>
        <dbReference type="EMBL" id="MDC2829118.1"/>
    </source>
</evidence>
<reference evidence="9" key="1">
    <citation type="submission" date="2023-01" db="EMBL/GenBank/DDBJ databases">
        <title>Genome analysis of 13 Lactobacillus isolated from gut of wild boar.</title>
        <authorList>
            <person name="Papp P."/>
            <person name="Libisch B."/>
            <person name="Nagy T."/>
            <person name="Olasz F."/>
        </authorList>
    </citation>
    <scope>NUCLEOTIDE SEQUENCE</scope>
    <source>
        <strain evidence="9">F146</strain>
    </source>
</reference>
<evidence type="ECO:0000256" key="7">
    <source>
        <dbReference type="ARBA" id="ARBA00023136"/>
    </source>
</evidence>
<dbReference type="AlphaFoldDB" id="A0AAJ1HR03"/>
<evidence type="ECO:0000313" key="10">
    <source>
        <dbReference type="Proteomes" id="UP001220670"/>
    </source>
</evidence>
<keyword evidence="5 8" id="KW-1133">Transmembrane helix</keyword>
<dbReference type="RefSeq" id="WP_272225778.1">
    <property type="nucleotide sequence ID" value="NZ_JAQONE010000006.1"/>
</dbReference>
<evidence type="ECO:0000256" key="3">
    <source>
        <dbReference type="ARBA" id="ARBA00022692"/>
    </source>
</evidence>
<dbReference type="GO" id="GO:0008320">
    <property type="term" value="F:protein transmembrane transporter activity"/>
    <property type="evidence" value="ECO:0007669"/>
    <property type="project" value="InterPro"/>
</dbReference>
<dbReference type="InterPro" id="IPR038379">
    <property type="entry name" value="SecE_sf"/>
</dbReference>
<feature type="transmembrane region" description="Helical" evidence="8">
    <location>
        <begin position="21"/>
        <end position="43"/>
    </location>
</feature>
<dbReference type="GO" id="GO:0016020">
    <property type="term" value="C:membrane"/>
    <property type="evidence" value="ECO:0007669"/>
    <property type="project" value="UniProtKB-SubCell"/>
</dbReference>
<keyword evidence="3 8" id="KW-0812">Transmembrane</keyword>
<proteinExistence type="predicted"/>
<comment type="subcellular location">
    <subcellularLocation>
        <location evidence="1">Membrane</location>
    </subcellularLocation>
</comment>
<evidence type="ECO:0000256" key="6">
    <source>
        <dbReference type="ARBA" id="ARBA00023010"/>
    </source>
</evidence>
<dbReference type="GO" id="GO:0006886">
    <property type="term" value="P:intracellular protein transport"/>
    <property type="evidence" value="ECO:0007669"/>
    <property type="project" value="InterPro"/>
</dbReference>
<accession>A0AAJ1HR03</accession>
<evidence type="ECO:0000256" key="5">
    <source>
        <dbReference type="ARBA" id="ARBA00022989"/>
    </source>
</evidence>
<dbReference type="InterPro" id="IPR001901">
    <property type="entry name" value="Translocase_SecE/Sec61-g"/>
</dbReference>
<dbReference type="EMBL" id="JAQONE010000006">
    <property type="protein sequence ID" value="MDC2829118.1"/>
    <property type="molecule type" value="Genomic_DNA"/>
</dbReference>
<dbReference type="NCBIfam" id="TIGR00964">
    <property type="entry name" value="secE_bact"/>
    <property type="match status" value="1"/>
</dbReference>
<dbReference type="GO" id="GO:0006605">
    <property type="term" value="P:protein targeting"/>
    <property type="evidence" value="ECO:0007669"/>
    <property type="project" value="InterPro"/>
</dbReference>
<dbReference type="GO" id="GO:0009306">
    <property type="term" value="P:protein secretion"/>
    <property type="evidence" value="ECO:0007669"/>
    <property type="project" value="InterPro"/>
</dbReference>
<gene>
    <name evidence="9" type="primary">secE</name>
    <name evidence="9" type="ORF">PO250_02045</name>
</gene>
<evidence type="ECO:0000256" key="1">
    <source>
        <dbReference type="ARBA" id="ARBA00004370"/>
    </source>
</evidence>
<sequence>MYYLSRVWREMKKTVWEKPKKAAKETMVVLLVMIIAALVYYGYDWLMQLEIKKWF</sequence>
<organism evidence="9 10">
    <name type="scientific">Limosilactobacillus mucosae</name>
    <name type="common">Lactobacillus mucosae</name>
    <dbReference type="NCBI Taxonomy" id="97478"/>
    <lineage>
        <taxon>Bacteria</taxon>
        <taxon>Bacillati</taxon>
        <taxon>Bacillota</taxon>
        <taxon>Bacilli</taxon>
        <taxon>Lactobacillales</taxon>
        <taxon>Lactobacillaceae</taxon>
        <taxon>Limosilactobacillus</taxon>
    </lineage>
</organism>
<comment type="caution">
    <text evidence="9">The sequence shown here is derived from an EMBL/GenBank/DDBJ whole genome shotgun (WGS) entry which is preliminary data.</text>
</comment>
<keyword evidence="2" id="KW-0813">Transport</keyword>
<keyword evidence="7 8" id="KW-0472">Membrane</keyword>
<evidence type="ECO:0000256" key="2">
    <source>
        <dbReference type="ARBA" id="ARBA00022448"/>
    </source>
</evidence>
<dbReference type="Proteomes" id="UP001220670">
    <property type="component" value="Unassembled WGS sequence"/>
</dbReference>
<name>A0AAJ1HR03_LIMMU</name>
<dbReference type="Gene3D" id="1.20.5.1030">
    <property type="entry name" value="Preprotein translocase secy subunit"/>
    <property type="match status" value="1"/>
</dbReference>
<keyword evidence="4" id="KW-0653">Protein transport</keyword>
<evidence type="ECO:0000256" key="4">
    <source>
        <dbReference type="ARBA" id="ARBA00022927"/>
    </source>
</evidence>
<dbReference type="Pfam" id="PF00584">
    <property type="entry name" value="SecE"/>
    <property type="match status" value="1"/>
</dbReference>
<evidence type="ECO:0000256" key="8">
    <source>
        <dbReference type="SAM" id="Phobius"/>
    </source>
</evidence>
<protein>
    <submittedName>
        <fullName evidence="9">Preprotein translocase subunit SecE</fullName>
    </submittedName>
</protein>